<dbReference type="InterPro" id="IPR020449">
    <property type="entry name" value="Tscrpt_reg_AraC-type_HTH"/>
</dbReference>
<dbReference type="SUPFAM" id="SSF46689">
    <property type="entry name" value="Homeodomain-like"/>
    <property type="match status" value="1"/>
</dbReference>
<dbReference type="PRINTS" id="PR00032">
    <property type="entry name" value="HTHARAC"/>
</dbReference>
<keyword evidence="1" id="KW-0805">Transcription regulation</keyword>
<evidence type="ECO:0000256" key="3">
    <source>
        <dbReference type="ARBA" id="ARBA00023163"/>
    </source>
</evidence>
<organism evidence="5 6">
    <name type="scientific">Aquimarina muelleri</name>
    <dbReference type="NCBI Taxonomy" id="279356"/>
    <lineage>
        <taxon>Bacteria</taxon>
        <taxon>Pseudomonadati</taxon>
        <taxon>Bacteroidota</taxon>
        <taxon>Flavobacteriia</taxon>
        <taxon>Flavobacteriales</taxon>
        <taxon>Flavobacteriaceae</taxon>
        <taxon>Aquimarina</taxon>
    </lineage>
</organism>
<dbReference type="PROSITE" id="PS01124">
    <property type="entry name" value="HTH_ARAC_FAMILY_2"/>
    <property type="match status" value="1"/>
</dbReference>
<dbReference type="GO" id="GO:0003700">
    <property type="term" value="F:DNA-binding transcription factor activity"/>
    <property type="evidence" value="ECO:0007669"/>
    <property type="project" value="InterPro"/>
</dbReference>
<dbReference type="Pfam" id="PF12833">
    <property type="entry name" value="HTH_18"/>
    <property type="match status" value="1"/>
</dbReference>
<keyword evidence="6" id="KW-1185">Reference proteome</keyword>
<evidence type="ECO:0000313" key="5">
    <source>
        <dbReference type="EMBL" id="GGX35501.1"/>
    </source>
</evidence>
<gene>
    <name evidence="5" type="primary">hpaA</name>
    <name evidence="5" type="ORF">GCM10007384_39520</name>
</gene>
<feature type="domain" description="HTH araC/xylS-type" evidence="4">
    <location>
        <begin position="191"/>
        <end position="289"/>
    </location>
</feature>
<dbReference type="PANTHER" id="PTHR43280:SF32">
    <property type="entry name" value="TRANSCRIPTIONAL REGULATORY PROTEIN"/>
    <property type="match status" value="1"/>
</dbReference>
<dbReference type="SMART" id="SM00342">
    <property type="entry name" value="HTH_ARAC"/>
    <property type="match status" value="1"/>
</dbReference>
<dbReference type="Proteomes" id="UP000601108">
    <property type="component" value="Unassembled WGS sequence"/>
</dbReference>
<dbReference type="InterPro" id="IPR018060">
    <property type="entry name" value="HTH_AraC"/>
</dbReference>
<reference evidence="5 6" key="1">
    <citation type="journal article" date="2014" name="Int. J. Syst. Evol. Microbiol.">
        <title>Complete genome sequence of Corynebacterium casei LMG S-19264T (=DSM 44701T), isolated from a smear-ripened cheese.</title>
        <authorList>
            <consortium name="US DOE Joint Genome Institute (JGI-PGF)"/>
            <person name="Walter F."/>
            <person name="Albersmeier A."/>
            <person name="Kalinowski J."/>
            <person name="Ruckert C."/>
        </authorList>
    </citation>
    <scope>NUCLEOTIDE SEQUENCE [LARGE SCALE GENOMIC DNA]</scope>
    <source>
        <strain evidence="5 6">KCTC 12285</strain>
    </source>
</reference>
<evidence type="ECO:0000259" key="4">
    <source>
        <dbReference type="PROSITE" id="PS01124"/>
    </source>
</evidence>
<sequence length="291" mass="34357">MQQYQLSNIQENFSFEIFSLPDYIEQRGEELMVSHTQDYYQIIWFKSGCGLYTVDFNEYNVFENALFFIAKSQVHSFKSLTKCDGFVINFGESFLVQKDNDVDFFLKCNLFNTLYQTPSCCVGSGWEFKLDEYISQMRLELAEKKSYGREELLRLYLKAFLIQVQRRKHQLEEIGSGRNPFPDDEKRNLLIKFINAVEDNFAKNLTVSQYSALLNISTRTLSNLTLLLIQKTPTQIIQERIILESKRLLTHSDISVKEIAYRIGFKDPAYFFRYFKKHTEISPINFRKSIR</sequence>
<dbReference type="InterPro" id="IPR009057">
    <property type="entry name" value="Homeodomain-like_sf"/>
</dbReference>
<evidence type="ECO:0000256" key="1">
    <source>
        <dbReference type="ARBA" id="ARBA00023015"/>
    </source>
</evidence>
<protein>
    <submittedName>
        <fullName evidence="5">4-hydroxyphenylacetate catabolism regulatory protein HpaA</fullName>
    </submittedName>
</protein>
<comment type="caution">
    <text evidence="5">The sequence shown here is derived from an EMBL/GenBank/DDBJ whole genome shotgun (WGS) entry which is preliminary data.</text>
</comment>
<proteinExistence type="predicted"/>
<dbReference type="EMBL" id="BMWS01000062">
    <property type="protein sequence ID" value="GGX35501.1"/>
    <property type="molecule type" value="Genomic_DNA"/>
</dbReference>
<dbReference type="InterPro" id="IPR037923">
    <property type="entry name" value="HTH-like"/>
</dbReference>
<evidence type="ECO:0000256" key="2">
    <source>
        <dbReference type="ARBA" id="ARBA00023125"/>
    </source>
</evidence>
<accession>A0A918JZ03</accession>
<dbReference type="PANTHER" id="PTHR43280">
    <property type="entry name" value="ARAC-FAMILY TRANSCRIPTIONAL REGULATOR"/>
    <property type="match status" value="1"/>
</dbReference>
<evidence type="ECO:0000313" key="6">
    <source>
        <dbReference type="Proteomes" id="UP000601108"/>
    </source>
</evidence>
<name>A0A918JZ03_9FLAO</name>
<dbReference type="SUPFAM" id="SSF51215">
    <property type="entry name" value="Regulatory protein AraC"/>
    <property type="match status" value="1"/>
</dbReference>
<keyword evidence="3" id="KW-0804">Transcription</keyword>
<dbReference type="AlphaFoldDB" id="A0A918JZ03"/>
<dbReference type="GO" id="GO:0043565">
    <property type="term" value="F:sequence-specific DNA binding"/>
    <property type="evidence" value="ECO:0007669"/>
    <property type="project" value="InterPro"/>
</dbReference>
<dbReference type="Gene3D" id="1.10.10.60">
    <property type="entry name" value="Homeodomain-like"/>
    <property type="match status" value="1"/>
</dbReference>
<keyword evidence="2" id="KW-0238">DNA-binding</keyword>